<reference evidence="2 3" key="1">
    <citation type="submission" date="2019-05" db="EMBL/GenBank/DDBJ databases">
        <title>Another draft genome of Portunus trituberculatus and its Hox gene families provides insights of decapod evolution.</title>
        <authorList>
            <person name="Jeong J.-H."/>
            <person name="Song I."/>
            <person name="Kim S."/>
            <person name="Choi T."/>
            <person name="Kim D."/>
            <person name="Ryu S."/>
            <person name="Kim W."/>
        </authorList>
    </citation>
    <scope>NUCLEOTIDE SEQUENCE [LARGE SCALE GENOMIC DNA]</scope>
    <source>
        <tissue evidence="2">Muscle</tissue>
    </source>
</reference>
<evidence type="ECO:0000313" key="3">
    <source>
        <dbReference type="Proteomes" id="UP000324222"/>
    </source>
</evidence>
<protein>
    <submittedName>
        <fullName evidence="2">Uncharacterized protein</fullName>
    </submittedName>
</protein>
<dbReference type="EMBL" id="VSRR010082851">
    <property type="protein sequence ID" value="MPC89982.1"/>
    <property type="molecule type" value="Genomic_DNA"/>
</dbReference>
<keyword evidence="1" id="KW-0732">Signal</keyword>
<name>A0A5B7J1A8_PORTR</name>
<organism evidence="2 3">
    <name type="scientific">Portunus trituberculatus</name>
    <name type="common">Swimming crab</name>
    <name type="synonym">Neptunus trituberculatus</name>
    <dbReference type="NCBI Taxonomy" id="210409"/>
    <lineage>
        <taxon>Eukaryota</taxon>
        <taxon>Metazoa</taxon>
        <taxon>Ecdysozoa</taxon>
        <taxon>Arthropoda</taxon>
        <taxon>Crustacea</taxon>
        <taxon>Multicrustacea</taxon>
        <taxon>Malacostraca</taxon>
        <taxon>Eumalacostraca</taxon>
        <taxon>Eucarida</taxon>
        <taxon>Decapoda</taxon>
        <taxon>Pleocyemata</taxon>
        <taxon>Brachyura</taxon>
        <taxon>Eubrachyura</taxon>
        <taxon>Portunoidea</taxon>
        <taxon>Portunidae</taxon>
        <taxon>Portuninae</taxon>
        <taxon>Portunus</taxon>
    </lineage>
</organism>
<sequence length="96" mass="10777">MKINCIARIGVVALFAVLGLFGENSNGNPHCHNISINGSLPSDFNWYCKMQYHANYSVYLNTSHTLYQGIKCLPLHAIVFENEEPFVIAYIPVTDD</sequence>
<dbReference type="AlphaFoldDB" id="A0A5B7J1A8"/>
<accession>A0A5B7J1A8</accession>
<gene>
    <name evidence="2" type="ORF">E2C01_084948</name>
</gene>
<evidence type="ECO:0000256" key="1">
    <source>
        <dbReference type="SAM" id="SignalP"/>
    </source>
</evidence>
<comment type="caution">
    <text evidence="2">The sequence shown here is derived from an EMBL/GenBank/DDBJ whole genome shotgun (WGS) entry which is preliminary data.</text>
</comment>
<keyword evidence="3" id="KW-1185">Reference proteome</keyword>
<evidence type="ECO:0000313" key="2">
    <source>
        <dbReference type="EMBL" id="MPC89982.1"/>
    </source>
</evidence>
<dbReference type="Proteomes" id="UP000324222">
    <property type="component" value="Unassembled WGS sequence"/>
</dbReference>
<proteinExistence type="predicted"/>
<feature type="chain" id="PRO_5022838946" evidence="1">
    <location>
        <begin position="23"/>
        <end position="96"/>
    </location>
</feature>
<feature type="signal peptide" evidence="1">
    <location>
        <begin position="1"/>
        <end position="22"/>
    </location>
</feature>